<dbReference type="InterPro" id="IPR003676">
    <property type="entry name" value="SAUR_fam"/>
</dbReference>
<organism evidence="4 5">
    <name type="scientific">Punica granatum</name>
    <name type="common">Pomegranate</name>
    <dbReference type="NCBI Taxonomy" id="22663"/>
    <lineage>
        <taxon>Eukaryota</taxon>
        <taxon>Viridiplantae</taxon>
        <taxon>Streptophyta</taxon>
        <taxon>Embryophyta</taxon>
        <taxon>Tracheophyta</taxon>
        <taxon>Spermatophyta</taxon>
        <taxon>Magnoliopsida</taxon>
        <taxon>eudicotyledons</taxon>
        <taxon>Gunneridae</taxon>
        <taxon>Pentapetalae</taxon>
        <taxon>rosids</taxon>
        <taxon>malvids</taxon>
        <taxon>Myrtales</taxon>
        <taxon>Lythraceae</taxon>
        <taxon>Punica</taxon>
    </lineage>
</organism>
<dbReference type="GO" id="GO:0009733">
    <property type="term" value="P:response to auxin"/>
    <property type="evidence" value="ECO:0007669"/>
    <property type="project" value="InterPro"/>
</dbReference>
<keyword evidence="2" id="KW-0217">Developmental protein</keyword>
<keyword evidence="3" id="KW-0341">Growth regulation</keyword>
<gene>
    <name evidence="4" type="ORF">CRG98_014460</name>
</gene>
<comment type="similarity">
    <text evidence="1">Belongs to the ARG7 family.</text>
</comment>
<accession>A0A2I0KBI6</accession>
<dbReference type="AlphaFoldDB" id="A0A2I0KBI6"/>
<dbReference type="OrthoDB" id="1840940at2759"/>
<proteinExistence type="inferred from homology"/>
<evidence type="ECO:0000313" key="5">
    <source>
        <dbReference type="Proteomes" id="UP000233551"/>
    </source>
</evidence>
<dbReference type="Pfam" id="PF02519">
    <property type="entry name" value="Auxin_inducible"/>
    <property type="match status" value="1"/>
</dbReference>
<reference evidence="4 5" key="1">
    <citation type="submission" date="2017-11" db="EMBL/GenBank/DDBJ databases">
        <title>De-novo sequencing of pomegranate (Punica granatum L.) genome.</title>
        <authorList>
            <person name="Akparov Z."/>
            <person name="Amiraslanov A."/>
            <person name="Hajiyeva S."/>
            <person name="Abbasov M."/>
            <person name="Kaur K."/>
            <person name="Hamwieh A."/>
            <person name="Solovyev V."/>
            <person name="Salamov A."/>
            <person name="Braich B."/>
            <person name="Kosarev P."/>
            <person name="Mahmoud A."/>
            <person name="Hajiyev E."/>
            <person name="Babayeva S."/>
            <person name="Izzatullayeva V."/>
            <person name="Mammadov A."/>
            <person name="Mammadov A."/>
            <person name="Sharifova S."/>
            <person name="Ojaghi J."/>
            <person name="Eynullazada K."/>
            <person name="Bayramov B."/>
            <person name="Abdulazimova A."/>
            <person name="Shahmuradov I."/>
        </authorList>
    </citation>
    <scope>NUCLEOTIDE SEQUENCE [LARGE SCALE GENOMIC DNA]</scope>
    <source>
        <strain evidence="5">cv. AG2017</strain>
        <tissue evidence="4">Leaf</tissue>
    </source>
</reference>
<name>A0A2I0KBI6_PUNGR</name>
<evidence type="ECO:0000256" key="2">
    <source>
        <dbReference type="ARBA" id="ARBA00022473"/>
    </source>
</evidence>
<dbReference type="Proteomes" id="UP000233551">
    <property type="component" value="Unassembled WGS sequence"/>
</dbReference>
<protein>
    <submittedName>
        <fullName evidence="4">Uncharacterized protein</fullName>
    </submittedName>
</protein>
<keyword evidence="5" id="KW-1185">Reference proteome</keyword>
<dbReference type="GeneID" id="116207863"/>
<dbReference type="STRING" id="22663.A0A2I0KBI6"/>
<evidence type="ECO:0000256" key="1">
    <source>
        <dbReference type="ARBA" id="ARBA00006974"/>
    </source>
</evidence>
<sequence>MTPPSLSLAFPISPVFPLYLSASSAKEMKIITKSKLLRTCLSKLKKTEFRGPITSSASSSSSLASESCCGWAFLPTSLQEESIIPRDVPRGHLAVYVGENYRRFVIEVTLLDHPLFQALLDLARDEYGFTASSKLCIPCDETMFIEVVRCAGSPQDRRVFLCR</sequence>
<evidence type="ECO:0000313" key="4">
    <source>
        <dbReference type="EMBL" id="PKI65146.1"/>
    </source>
</evidence>
<comment type="caution">
    <text evidence="4">The sequence shown here is derived from an EMBL/GenBank/DDBJ whole genome shotgun (WGS) entry which is preliminary data.</text>
</comment>
<dbReference type="PANTHER" id="PTHR31374:SF9">
    <property type="entry name" value="AUXIN-RESPONSIVE FAMILY PROTEIN"/>
    <property type="match status" value="1"/>
</dbReference>
<dbReference type="PANTHER" id="PTHR31374">
    <property type="entry name" value="AUXIN-INDUCED PROTEIN-LIKE-RELATED"/>
    <property type="match status" value="1"/>
</dbReference>
<evidence type="ECO:0000256" key="3">
    <source>
        <dbReference type="ARBA" id="ARBA00022604"/>
    </source>
</evidence>
<dbReference type="EMBL" id="PGOL01000769">
    <property type="protein sequence ID" value="PKI65146.1"/>
    <property type="molecule type" value="Genomic_DNA"/>
</dbReference>